<evidence type="ECO:0000313" key="2">
    <source>
        <dbReference type="Proteomes" id="UP000005615"/>
    </source>
</evidence>
<dbReference type="Gene3D" id="3.40.710.10">
    <property type="entry name" value="DD-peptidase/beta-lactamase superfamily"/>
    <property type="match status" value="1"/>
</dbReference>
<dbReference type="InterPro" id="IPR012338">
    <property type="entry name" value="Beta-lactam/transpept-like"/>
</dbReference>
<dbReference type="PANTHER" id="PTHR43319">
    <property type="entry name" value="BETA-LACTAMASE-RELATED"/>
    <property type="match status" value="1"/>
</dbReference>
<dbReference type="EMBL" id="AEIG01000140">
    <property type="protein sequence ID" value="EGG28270.1"/>
    <property type="molecule type" value="Genomic_DNA"/>
</dbReference>
<keyword evidence="2" id="KW-1185">Reference proteome</keyword>
<reference evidence="1 2" key="1">
    <citation type="journal article" date="2011" name="J. Bacteriol.">
        <title>Genome sequence of strain IMCC3088, a proteorhodopsin-containing marine bacterium belonging to the OM60/NOR5 clade.</title>
        <authorList>
            <person name="Jang Y."/>
            <person name="Oh H.M."/>
            <person name="Kang I."/>
            <person name="Lee K."/>
            <person name="Yang S.J."/>
            <person name="Cho J.C."/>
        </authorList>
    </citation>
    <scope>NUCLEOTIDE SEQUENCE [LARGE SCALE GENOMIC DNA]</scope>
    <source>
        <strain evidence="1 2">IMCC3088</strain>
    </source>
</reference>
<dbReference type="AlphaFoldDB" id="F3L5Y0"/>
<gene>
    <name evidence="1" type="ORF">IMCC3088_559</name>
</gene>
<accession>F3L5Y0</accession>
<dbReference type="Proteomes" id="UP000005615">
    <property type="component" value="Unassembled WGS sequence"/>
</dbReference>
<dbReference type="PANTHER" id="PTHR43319:SF3">
    <property type="entry name" value="BETA-LACTAMASE-RELATED DOMAIN-CONTAINING PROTEIN"/>
    <property type="match status" value="1"/>
</dbReference>
<protein>
    <submittedName>
        <fullName evidence="1">Esterase</fullName>
    </submittedName>
</protein>
<name>F3L5Y0_9GAMM</name>
<evidence type="ECO:0000313" key="1">
    <source>
        <dbReference type="EMBL" id="EGG28270.1"/>
    </source>
</evidence>
<dbReference type="SUPFAM" id="SSF56601">
    <property type="entry name" value="beta-lactamase/transpeptidase-like"/>
    <property type="match status" value="1"/>
</dbReference>
<organism evidence="1 2">
    <name type="scientific">Aequoribacter fuscus</name>
    <dbReference type="NCBI Taxonomy" id="2518989"/>
    <lineage>
        <taxon>Bacteria</taxon>
        <taxon>Pseudomonadati</taxon>
        <taxon>Pseudomonadota</taxon>
        <taxon>Gammaproteobacteria</taxon>
        <taxon>Cellvibrionales</taxon>
        <taxon>Halieaceae</taxon>
        <taxon>Aequoribacter</taxon>
    </lineage>
</organism>
<dbReference type="InterPro" id="IPR052907">
    <property type="entry name" value="Beta-lactamase/esterase"/>
</dbReference>
<proteinExistence type="predicted"/>
<comment type="caution">
    <text evidence="1">The sequence shown here is derived from an EMBL/GenBank/DDBJ whole genome shotgun (WGS) entry which is preliminary data.</text>
</comment>
<sequence>MLATFRPKLFGRRVLHNTFQLFARLFMLIKTLFRGPSKKWPTPIQGMTGIGFFNDKNLAMGETPSANTSASARALAKVAAGMAAGGMFEDHTILSKEAWDLLHTDPVHATMGGFLPCAFTQGGVAHYALSSSNSNWLQRAFNQGREGFYGWMGLGGSLFQWHPQHEIGFAFVPTSLHMLDLMNERGKCYQEEVLRCVSNLN</sequence>
<dbReference type="STRING" id="2518989.IMCC3088_559"/>